<dbReference type="NCBIfam" id="TIGR01525">
    <property type="entry name" value="ATPase-IB_hvy"/>
    <property type="match status" value="1"/>
</dbReference>
<keyword evidence="3 10" id="KW-0812">Transmembrane</keyword>
<dbReference type="InterPro" id="IPR007029">
    <property type="entry name" value="YHS_dom"/>
</dbReference>
<dbReference type="PRINTS" id="PR00119">
    <property type="entry name" value="CATATPASE"/>
</dbReference>
<evidence type="ECO:0000313" key="12">
    <source>
        <dbReference type="EMBL" id="GAA0230302.1"/>
    </source>
</evidence>
<evidence type="ECO:0000256" key="10">
    <source>
        <dbReference type="RuleBase" id="RU362081"/>
    </source>
</evidence>
<feature type="transmembrane region" description="Helical" evidence="10">
    <location>
        <begin position="127"/>
        <end position="148"/>
    </location>
</feature>
<evidence type="ECO:0000259" key="11">
    <source>
        <dbReference type="SMART" id="SM00746"/>
    </source>
</evidence>
<dbReference type="InterPro" id="IPR027256">
    <property type="entry name" value="P-typ_ATPase_IB"/>
</dbReference>
<proteinExistence type="inferred from homology"/>
<evidence type="ECO:0000256" key="8">
    <source>
        <dbReference type="ARBA" id="ARBA00022989"/>
    </source>
</evidence>
<dbReference type="Pfam" id="PF19335">
    <property type="entry name" value="HMBD"/>
    <property type="match status" value="1"/>
</dbReference>
<evidence type="ECO:0000256" key="5">
    <source>
        <dbReference type="ARBA" id="ARBA00022741"/>
    </source>
</evidence>
<dbReference type="Gene3D" id="3.40.50.1000">
    <property type="entry name" value="HAD superfamily/HAD-like"/>
    <property type="match status" value="1"/>
</dbReference>
<dbReference type="NCBIfam" id="TIGR01494">
    <property type="entry name" value="ATPase_P-type"/>
    <property type="match status" value="1"/>
</dbReference>
<dbReference type="InterPro" id="IPR009078">
    <property type="entry name" value="Ferritin-like_SF"/>
</dbReference>
<dbReference type="Pfam" id="PF00122">
    <property type="entry name" value="E1-E2_ATPase"/>
    <property type="match status" value="1"/>
</dbReference>
<dbReference type="SFLD" id="SFLDG00002">
    <property type="entry name" value="C1.7:_P-type_atpase_like"/>
    <property type="match status" value="1"/>
</dbReference>
<dbReference type="SFLD" id="SFLDS00003">
    <property type="entry name" value="Haloacid_Dehalogenase"/>
    <property type="match status" value="1"/>
</dbReference>
<dbReference type="Gene3D" id="2.70.150.10">
    <property type="entry name" value="Calcium-transporting ATPase, cytoplasmic transduction domain A"/>
    <property type="match status" value="1"/>
</dbReference>
<dbReference type="Pfam" id="PF04945">
    <property type="entry name" value="YHS"/>
    <property type="match status" value="1"/>
</dbReference>
<feature type="transmembrane region" description="Helical" evidence="10">
    <location>
        <begin position="229"/>
        <end position="248"/>
    </location>
</feature>
<dbReference type="NCBIfam" id="TIGR01511">
    <property type="entry name" value="ATPase-IB1_Cu"/>
    <property type="match status" value="1"/>
</dbReference>
<dbReference type="EMBL" id="BAAADG010000009">
    <property type="protein sequence ID" value="GAA0230302.1"/>
    <property type="molecule type" value="Genomic_DNA"/>
</dbReference>
<dbReference type="InterPro" id="IPR011017">
    <property type="entry name" value="TRASH_dom"/>
</dbReference>
<sequence length="781" mass="83748">MTMSEYQHAHHQDHPVHDVHTVKDPVCGMTVVPDTAKHQSQYDSQSWFFCSSHCKSKFDQNPQQYLNDQQQPEQPATPGTMYTCPMHPEIRQQGPGDCPICGMALEPEQVNLNDGPSEELTDMTRRFWIGLVLALPVLVLEMGGHLTGLDHIVAPQLSNWIQLILATPVVLWCGWPFFVRGWKSVISRNLNMFTLIAIGTGVALIYSLVATLMPQIFPDAFRQADGSVAVYFEAAAVIVVLVLLGQVLELRAREKTSGAIKALLDLAPATARKLNDDGTDSDVSLDKVKVGDRLRVRPGDKVPLDGEVLEGKSNVDESMVTGEPLAVTKTTGDQVIGGSINQQGSFVMRADKVGRDTMLSQIVQMVANAQRSRAPIQGLADKVAGWFVPVVIVIAVIAFIAWSFLGPVPPMAFGLIAAVSVLIIACPCALGLATPMSIMVGVGRGAQSGVLIRDAEALERMEKVDTVVVDKTGTLTEGKPQVTKLVTANGLSEEDLMRFAGGIEKGSEHPLAHAILEKAKTMDLKLPDAEDFDSPNGKGVTGSIDGKRVLLGNRLLMEAEAVDITDFENEAEALRRDGATVIFAAVDGTVAGLLAIADPVKETSKAAILALQKEGIRVVMLTGDNRTSAEAVAHKLNIDEVEAEVLPEDKGKIIQRLKDEGRIVVMAGDGVNDAPALATADVGIAMGTGTDVAIESAGITLLRGDLMGIVEARRLSLATMRNIRQNLFFAFIYNIAGVPIAAGVLYPFFGILLSPIFAAAAMSLSSVSVIMNALRLRLVKL</sequence>
<comment type="subcellular location">
    <subcellularLocation>
        <location evidence="10">Cell membrane</location>
    </subcellularLocation>
    <subcellularLocation>
        <location evidence="1">Endomembrane system</location>
        <topology evidence="1">Multi-pass membrane protein</topology>
    </subcellularLocation>
</comment>
<keyword evidence="10" id="KW-1003">Cell membrane</keyword>
<dbReference type="InterPro" id="IPR023298">
    <property type="entry name" value="ATPase_P-typ_TM_dom_sf"/>
</dbReference>
<dbReference type="InterPro" id="IPR008250">
    <property type="entry name" value="ATPase_P-typ_transduc_dom_A_sf"/>
</dbReference>
<evidence type="ECO:0000256" key="7">
    <source>
        <dbReference type="ARBA" id="ARBA00022967"/>
    </source>
</evidence>
<feature type="transmembrane region" description="Helical" evidence="10">
    <location>
        <begin position="727"/>
        <end position="749"/>
    </location>
</feature>
<feature type="transmembrane region" description="Helical" evidence="10">
    <location>
        <begin position="755"/>
        <end position="774"/>
    </location>
</feature>
<keyword evidence="7" id="KW-1278">Translocase</keyword>
<dbReference type="InterPro" id="IPR012348">
    <property type="entry name" value="RNR-like"/>
</dbReference>
<dbReference type="InterPro" id="IPR018303">
    <property type="entry name" value="ATPase_P-typ_P_site"/>
</dbReference>
<keyword evidence="9 10" id="KW-0472">Membrane</keyword>
<dbReference type="Gene3D" id="1.10.620.20">
    <property type="entry name" value="Ribonucleotide Reductase, subunit A"/>
    <property type="match status" value="1"/>
</dbReference>
<dbReference type="PRINTS" id="PR00943">
    <property type="entry name" value="CUATPASE"/>
</dbReference>
<comment type="caution">
    <text evidence="12">The sequence shown here is derived from an EMBL/GenBank/DDBJ whole genome shotgun (WGS) entry which is preliminary data.</text>
</comment>
<dbReference type="InterPro" id="IPR023299">
    <property type="entry name" value="ATPase_P-typ_cyto_dom_N"/>
</dbReference>
<name>A0ABP3DF38_9GAMM</name>
<feature type="transmembrane region" description="Helical" evidence="10">
    <location>
        <begin position="383"/>
        <end position="405"/>
    </location>
</feature>
<dbReference type="InterPro" id="IPR045800">
    <property type="entry name" value="HMBD"/>
</dbReference>
<dbReference type="SUPFAM" id="SSF81653">
    <property type="entry name" value="Calcium ATPase, transduction domain A"/>
    <property type="match status" value="1"/>
</dbReference>
<gene>
    <name evidence="12" type="ORF">GCM10008964_22080</name>
</gene>
<evidence type="ECO:0000256" key="1">
    <source>
        <dbReference type="ARBA" id="ARBA00004127"/>
    </source>
</evidence>
<dbReference type="InterPro" id="IPR044492">
    <property type="entry name" value="P_typ_ATPase_HD_dom"/>
</dbReference>
<accession>A0ABP3DF38</accession>
<evidence type="ECO:0000256" key="9">
    <source>
        <dbReference type="ARBA" id="ARBA00023136"/>
    </source>
</evidence>
<keyword evidence="6 10" id="KW-0067">ATP-binding</keyword>
<feature type="transmembrane region" description="Helical" evidence="10">
    <location>
        <begin position="160"/>
        <end position="178"/>
    </location>
</feature>
<comment type="similarity">
    <text evidence="2 10">Belongs to the cation transport ATPase (P-type) (TC 3.A.3) family. Type IB subfamily.</text>
</comment>
<dbReference type="Proteomes" id="UP001501476">
    <property type="component" value="Unassembled WGS sequence"/>
</dbReference>
<dbReference type="SMART" id="SM00746">
    <property type="entry name" value="TRASH"/>
    <property type="match status" value="1"/>
</dbReference>
<keyword evidence="13" id="KW-1185">Reference proteome</keyword>
<dbReference type="InterPro" id="IPR023214">
    <property type="entry name" value="HAD_sf"/>
</dbReference>
<dbReference type="CDD" id="cd02094">
    <property type="entry name" value="P-type_ATPase_Cu-like"/>
    <property type="match status" value="1"/>
</dbReference>
<evidence type="ECO:0000256" key="2">
    <source>
        <dbReference type="ARBA" id="ARBA00006024"/>
    </source>
</evidence>
<reference evidence="13" key="1">
    <citation type="journal article" date="2019" name="Int. J. Syst. Evol. Microbiol.">
        <title>The Global Catalogue of Microorganisms (GCM) 10K type strain sequencing project: providing services to taxonomists for standard genome sequencing and annotation.</title>
        <authorList>
            <consortium name="The Broad Institute Genomics Platform"/>
            <consortium name="The Broad Institute Genome Sequencing Center for Infectious Disease"/>
            <person name="Wu L."/>
            <person name="Ma J."/>
        </authorList>
    </citation>
    <scope>NUCLEOTIDE SEQUENCE [LARGE SCALE GENOMIC DNA]</scope>
    <source>
        <strain evidence="13">JCM 6886</strain>
    </source>
</reference>
<evidence type="ECO:0000313" key="13">
    <source>
        <dbReference type="Proteomes" id="UP001501476"/>
    </source>
</evidence>
<dbReference type="SUPFAM" id="SSF47240">
    <property type="entry name" value="Ferritin-like"/>
    <property type="match status" value="1"/>
</dbReference>
<feature type="domain" description="TRASH" evidence="11">
    <location>
        <begin position="24"/>
        <end position="62"/>
    </location>
</feature>
<dbReference type="InterPro" id="IPR036412">
    <property type="entry name" value="HAD-like_sf"/>
</dbReference>
<evidence type="ECO:0000256" key="3">
    <source>
        <dbReference type="ARBA" id="ARBA00022692"/>
    </source>
</evidence>
<dbReference type="PROSITE" id="PS00154">
    <property type="entry name" value="ATPASE_E1_E2"/>
    <property type="match status" value="1"/>
</dbReference>
<feature type="transmembrane region" description="Helical" evidence="10">
    <location>
        <begin position="411"/>
        <end position="434"/>
    </location>
</feature>
<protein>
    <submittedName>
        <fullName evidence="12">Heavy metal translocating P-type ATPase</fullName>
    </submittedName>
</protein>
<keyword evidence="5 10" id="KW-0547">Nucleotide-binding</keyword>
<keyword evidence="4 10" id="KW-0479">Metal-binding</keyword>
<evidence type="ECO:0000256" key="4">
    <source>
        <dbReference type="ARBA" id="ARBA00022723"/>
    </source>
</evidence>
<dbReference type="InterPro" id="IPR001757">
    <property type="entry name" value="P_typ_ATPase"/>
</dbReference>
<dbReference type="PANTHER" id="PTHR43520:SF8">
    <property type="entry name" value="P-TYPE CU(+) TRANSPORTER"/>
    <property type="match status" value="1"/>
</dbReference>
<keyword evidence="8 10" id="KW-1133">Transmembrane helix</keyword>
<dbReference type="Gene3D" id="3.40.1110.10">
    <property type="entry name" value="Calcium-transporting ATPase, cytoplasmic domain N"/>
    <property type="match status" value="1"/>
</dbReference>
<dbReference type="Pfam" id="PF00702">
    <property type="entry name" value="Hydrolase"/>
    <property type="match status" value="1"/>
</dbReference>
<dbReference type="InterPro" id="IPR059000">
    <property type="entry name" value="ATPase_P-type_domA"/>
</dbReference>
<dbReference type="SUPFAM" id="SSF81665">
    <property type="entry name" value="Calcium ATPase, transmembrane domain M"/>
    <property type="match status" value="1"/>
</dbReference>
<dbReference type="SFLD" id="SFLDF00027">
    <property type="entry name" value="p-type_atpase"/>
    <property type="match status" value="1"/>
</dbReference>
<dbReference type="SUPFAM" id="SSF56784">
    <property type="entry name" value="HAD-like"/>
    <property type="match status" value="1"/>
</dbReference>
<organism evidence="12 13">
    <name type="scientific">Methylophaga marina</name>
    <dbReference type="NCBI Taxonomy" id="45495"/>
    <lineage>
        <taxon>Bacteria</taxon>
        <taxon>Pseudomonadati</taxon>
        <taxon>Pseudomonadota</taxon>
        <taxon>Gammaproteobacteria</taxon>
        <taxon>Thiotrichales</taxon>
        <taxon>Piscirickettsiaceae</taxon>
        <taxon>Methylophaga</taxon>
    </lineage>
</organism>
<dbReference type="PANTHER" id="PTHR43520">
    <property type="entry name" value="ATP7, ISOFORM B"/>
    <property type="match status" value="1"/>
</dbReference>
<feature type="transmembrane region" description="Helical" evidence="10">
    <location>
        <begin position="190"/>
        <end position="209"/>
    </location>
</feature>
<evidence type="ECO:0000256" key="6">
    <source>
        <dbReference type="ARBA" id="ARBA00022840"/>
    </source>
</evidence>